<dbReference type="RefSeq" id="WP_078234054.1">
    <property type="nucleotide sequence ID" value="NZ_JAMRYU010000011.1"/>
</dbReference>
<name>A0A9X4B0K6_9CLOT</name>
<evidence type="ECO:0008006" key="4">
    <source>
        <dbReference type="Google" id="ProtNLM"/>
    </source>
</evidence>
<dbReference type="EMBL" id="JAMRYU010000011">
    <property type="protein sequence ID" value="MDC4240830.1"/>
    <property type="molecule type" value="Genomic_DNA"/>
</dbReference>
<accession>A0A9X4B0K6</accession>
<organism evidence="2 3">
    <name type="scientific">Clostridium tertium</name>
    <dbReference type="NCBI Taxonomy" id="1559"/>
    <lineage>
        <taxon>Bacteria</taxon>
        <taxon>Bacillati</taxon>
        <taxon>Bacillota</taxon>
        <taxon>Clostridia</taxon>
        <taxon>Eubacteriales</taxon>
        <taxon>Clostridiaceae</taxon>
        <taxon>Clostridium</taxon>
    </lineage>
</organism>
<feature type="transmembrane region" description="Helical" evidence="1">
    <location>
        <begin position="108"/>
        <end position="136"/>
    </location>
</feature>
<feature type="transmembrane region" description="Helical" evidence="1">
    <location>
        <begin position="193"/>
        <end position="217"/>
    </location>
</feature>
<keyword evidence="3" id="KW-1185">Reference proteome</keyword>
<keyword evidence="1" id="KW-1133">Transmembrane helix</keyword>
<evidence type="ECO:0000313" key="3">
    <source>
        <dbReference type="Proteomes" id="UP001141183"/>
    </source>
</evidence>
<feature type="transmembrane region" description="Helical" evidence="1">
    <location>
        <begin position="229"/>
        <end position="253"/>
    </location>
</feature>
<dbReference type="Proteomes" id="UP001141183">
    <property type="component" value="Unassembled WGS sequence"/>
</dbReference>
<evidence type="ECO:0000313" key="2">
    <source>
        <dbReference type="EMBL" id="MDC4240830.1"/>
    </source>
</evidence>
<comment type="caution">
    <text evidence="2">The sequence shown here is derived from an EMBL/GenBank/DDBJ whole genome shotgun (WGS) entry which is preliminary data.</text>
</comment>
<reference evidence="2" key="1">
    <citation type="submission" date="2022-05" db="EMBL/GenBank/DDBJ databases">
        <title>Draft genome sequence of Clostridium tertium strain CP3 isolated from Peru.</title>
        <authorList>
            <person name="Hurtado R."/>
            <person name="Lima L."/>
            <person name="Sousa T."/>
            <person name="Jaiswal A.K."/>
            <person name="Tiwari S."/>
            <person name="Maturrano L."/>
            <person name="Brenig B."/>
            <person name="Azevedo V."/>
        </authorList>
    </citation>
    <scope>NUCLEOTIDE SEQUENCE</scope>
    <source>
        <strain evidence="2">CP3</strain>
    </source>
</reference>
<proteinExistence type="predicted"/>
<feature type="transmembrane region" description="Helical" evidence="1">
    <location>
        <begin position="162"/>
        <end position="186"/>
    </location>
</feature>
<sequence>MKIFKTEIKRAIFSKLFLISIGLGILSQGIGAFLMTKDILIEYYQGIVGYEALDNMLSPQALWYFSTNIYVFIIPLIACIPYSLSFLNDINNEFIIFIKSRTSLRKYINAKIFTCFISGFLAVFVSSFIFFLLIYLSPYTDSNHGIQAVGALSDMFLSHQKLYLIIYIFICSFMGGAYSLIALAISTKIKNPLIVLITPTIYYYVATYVFGVLNLTVLQPATVNQYFRIFTINSLIPILGQIIFYILICILIIKNLTRGLYDA</sequence>
<keyword evidence="1" id="KW-0472">Membrane</keyword>
<gene>
    <name evidence="2" type="ORF">NE398_11740</name>
</gene>
<keyword evidence="1" id="KW-0812">Transmembrane</keyword>
<evidence type="ECO:0000256" key="1">
    <source>
        <dbReference type="SAM" id="Phobius"/>
    </source>
</evidence>
<feature type="transmembrane region" description="Helical" evidence="1">
    <location>
        <begin position="61"/>
        <end position="87"/>
    </location>
</feature>
<protein>
    <recommendedName>
        <fullName evidence="4">ABC-2 family transporter protein</fullName>
    </recommendedName>
</protein>
<feature type="transmembrane region" description="Helical" evidence="1">
    <location>
        <begin position="12"/>
        <end position="35"/>
    </location>
</feature>
<dbReference type="AlphaFoldDB" id="A0A9X4B0K6"/>